<dbReference type="Proteomes" id="UP000001060">
    <property type="component" value="Chromosome"/>
</dbReference>
<keyword evidence="2" id="KW-1185">Reference proteome</keyword>
<accession>D3HS19</accession>
<sequence length="86" mass="10157">MESNIVPNPMTLQKAREQVKSIVIYGLSLLKIKRYLHRWCHWWGRTSLSWLYPGLLLWFLKACWDRPAAGICHRTSTITRIVLNGY</sequence>
<organism evidence="1 2">
    <name type="scientific">Legionella longbeachae serogroup 1 (strain NSW150)</name>
    <dbReference type="NCBI Taxonomy" id="661367"/>
    <lineage>
        <taxon>Bacteria</taxon>
        <taxon>Pseudomonadati</taxon>
        <taxon>Pseudomonadota</taxon>
        <taxon>Gammaproteobacteria</taxon>
        <taxon>Legionellales</taxon>
        <taxon>Legionellaceae</taxon>
        <taxon>Legionella</taxon>
    </lineage>
</organism>
<dbReference type="EMBL" id="FN650140">
    <property type="protein sequence ID" value="CBJ11700.1"/>
    <property type="molecule type" value="Genomic_DNA"/>
</dbReference>
<evidence type="ECO:0000313" key="1">
    <source>
        <dbReference type="EMBL" id="CBJ11700.1"/>
    </source>
</evidence>
<dbReference type="KEGG" id="llo:LLO_1339"/>
<reference evidence="1 2" key="1">
    <citation type="journal article" date="2010" name="PLoS Genet.">
        <title>Analysis of the Legionella longbeachae genome and transcriptome uncovers unique strategies to cause Legionnaires' disease.</title>
        <authorList>
            <person name="Cazalet C."/>
            <person name="Gomez-Valero L."/>
            <person name="Rusniok C."/>
            <person name="Lomma M."/>
            <person name="Dervins-Ravault D."/>
            <person name="Newton H."/>
            <person name="Sansom F."/>
            <person name="Jarraud S."/>
            <person name="Zidane N."/>
            <person name="Ma L."/>
            <person name="Bouchier C."/>
            <person name="Etienne J."/>
            <person name="Hartland E."/>
            <person name="Buchrieser C."/>
        </authorList>
    </citation>
    <scope>NUCLEOTIDE SEQUENCE [LARGE SCALE GENOMIC DNA]</scope>
    <source>
        <strain evidence="1 2">NSW150</strain>
    </source>
</reference>
<name>D3HS19_LEGLN</name>
<proteinExistence type="predicted"/>
<dbReference type="AlphaFoldDB" id="D3HS19"/>
<evidence type="ECO:0000313" key="2">
    <source>
        <dbReference type="Proteomes" id="UP000001060"/>
    </source>
</evidence>
<protein>
    <submittedName>
        <fullName evidence="1">Uncharacterized protein</fullName>
    </submittedName>
</protein>
<dbReference type="HOGENOM" id="CLU_2494052_0_0_6"/>
<gene>
    <name evidence="1" type="ordered locus">LLO_1339</name>
</gene>